<feature type="repeat" description="WD" evidence="6">
    <location>
        <begin position="383"/>
        <end position="417"/>
    </location>
</feature>
<dbReference type="OrthoDB" id="3942931at2759"/>
<name>A0A6A6YNR7_9PEZI</name>
<comment type="function">
    <text evidence="5">Involved in mitochondrial fission. Acts as an adapter protein required to form mitochondrial fission complexes. Formation of these complexes is required to promote constriction and fission of the mitochondrial compartment at a late step in mitochondrial division.</text>
</comment>
<evidence type="ECO:0000256" key="7">
    <source>
        <dbReference type="SAM" id="MobiDB-lite"/>
    </source>
</evidence>
<evidence type="ECO:0000256" key="2">
    <source>
        <dbReference type="ARBA" id="ARBA00022737"/>
    </source>
</evidence>
<evidence type="ECO:0000313" key="9">
    <source>
        <dbReference type="Proteomes" id="UP000504636"/>
    </source>
</evidence>
<keyword evidence="9" id="KW-1185">Reference proteome</keyword>
<dbReference type="PROSITE" id="PS50294">
    <property type="entry name" value="WD_REPEATS_REGION"/>
    <property type="match status" value="6"/>
</dbReference>
<comment type="similarity">
    <text evidence="3">Belongs to the WD repeat MDV1/CAF4 family.</text>
</comment>
<reference evidence="10" key="2">
    <citation type="submission" date="2020-04" db="EMBL/GenBank/DDBJ databases">
        <authorList>
            <consortium name="NCBI Genome Project"/>
        </authorList>
    </citation>
    <scope>NUCLEOTIDE SEQUENCE</scope>
    <source>
        <strain evidence="10">CBS 304.34</strain>
    </source>
</reference>
<dbReference type="PRINTS" id="PR00320">
    <property type="entry name" value="GPROTEINBRPT"/>
</dbReference>
<dbReference type="GO" id="GO:1990234">
    <property type="term" value="C:transferase complex"/>
    <property type="evidence" value="ECO:0007669"/>
    <property type="project" value="UniProtKB-ARBA"/>
</dbReference>
<evidence type="ECO:0000256" key="5">
    <source>
        <dbReference type="ARBA" id="ARBA00043913"/>
    </source>
</evidence>
<evidence type="ECO:0000313" key="8">
    <source>
        <dbReference type="EMBL" id="KAF2809507.1"/>
    </source>
</evidence>
<dbReference type="CDD" id="cd00200">
    <property type="entry name" value="WD40"/>
    <property type="match status" value="1"/>
</dbReference>
<dbReference type="PANTHER" id="PTHR22847">
    <property type="entry name" value="WD40 REPEAT PROTEIN"/>
    <property type="match status" value="1"/>
</dbReference>
<dbReference type="SMART" id="SM00320">
    <property type="entry name" value="WD40"/>
    <property type="match status" value="9"/>
</dbReference>
<dbReference type="PROSITE" id="PS50082">
    <property type="entry name" value="WD_REPEATS_2"/>
    <property type="match status" value="8"/>
</dbReference>
<accession>A0A6A6YNR7</accession>
<evidence type="ECO:0000256" key="4">
    <source>
        <dbReference type="ARBA" id="ARBA00039789"/>
    </source>
</evidence>
<dbReference type="SUPFAM" id="SSF50978">
    <property type="entry name" value="WD40 repeat-like"/>
    <property type="match status" value="1"/>
</dbReference>
<dbReference type="Gene3D" id="2.130.10.10">
    <property type="entry name" value="YVTN repeat-like/Quinoprotein amine dehydrogenase"/>
    <property type="match status" value="5"/>
</dbReference>
<dbReference type="InterPro" id="IPR019775">
    <property type="entry name" value="WD40_repeat_CS"/>
</dbReference>
<feature type="region of interest" description="Disordered" evidence="7">
    <location>
        <begin position="547"/>
        <end position="568"/>
    </location>
</feature>
<keyword evidence="2" id="KW-0677">Repeat</keyword>
<evidence type="ECO:0000256" key="6">
    <source>
        <dbReference type="PROSITE-ProRule" id="PRU00221"/>
    </source>
</evidence>
<feature type="repeat" description="WD" evidence="6">
    <location>
        <begin position="330"/>
        <end position="371"/>
    </location>
</feature>
<proteinExistence type="inferred from homology"/>
<dbReference type="Proteomes" id="UP000504636">
    <property type="component" value="Unplaced"/>
</dbReference>
<feature type="repeat" description="WD" evidence="6">
    <location>
        <begin position="170"/>
        <end position="211"/>
    </location>
</feature>
<keyword evidence="1 6" id="KW-0853">WD repeat</keyword>
<reference evidence="10" key="3">
    <citation type="submission" date="2025-04" db="UniProtKB">
        <authorList>
            <consortium name="RefSeq"/>
        </authorList>
    </citation>
    <scope>IDENTIFICATION</scope>
    <source>
        <strain evidence="10">CBS 304.34</strain>
    </source>
</reference>
<dbReference type="PROSITE" id="PS00678">
    <property type="entry name" value="WD_REPEATS_1"/>
    <property type="match status" value="4"/>
</dbReference>
<sequence>MSKSLRKDICNLRLPGTLAEEVDRSKVEECIPAQLQYACSYWIRHLQKSLVDPSLLETVCTFLKQHFLHWFEVLSLLRKMDENTSMLVTLHDLVQIPNHQRLFDLVRDVYRFGMTHRSTIIQAPLQTYCAALIFSPSKSKVRALFEGQIPSWVKLKPSVPENWTSLLQTLEGHLDTVQSVASSGDGQKIVSGSNDKTARIWDARSGSLLQTLEGHLDWMIVSGSGDKTVRIWDARSGSLLHTLEGNSTILSVAFSDDGRKILSGSDDCIARVWDIGLISLPQSSLPQTLEGHLDSVLSVAFSGDAQKVASAEDYTVRIWDAQSGSLLHALEGYSVLVTSVAFSRGSQTIVSGSLDFAVRIWDARPGSPLHPRDVNNEVVRSEVWSVALSAIGQKVVSGHQDKTVRVWDVGSSSLLQTSRGHLDQVTSVAFSGDGQKVVSGSNDNTARVWAAGLDMDLQTPTGHSEKVWAIAFSPNGQKIVSGSEDTTVRIWDAGSGSLPHTLKDFTGYIRLVAFSSDGWKIALRTQGSAYGQVWDLKSGTLLEEDDLNPVSTAAPSSGVPLWKPDVKD</sequence>
<evidence type="ECO:0000256" key="1">
    <source>
        <dbReference type="ARBA" id="ARBA00022574"/>
    </source>
</evidence>
<dbReference type="PANTHER" id="PTHR22847:SF637">
    <property type="entry name" value="WD REPEAT DOMAIN 5B"/>
    <property type="match status" value="1"/>
</dbReference>
<evidence type="ECO:0000313" key="10">
    <source>
        <dbReference type="RefSeq" id="XP_033576471.1"/>
    </source>
</evidence>
<evidence type="ECO:0000256" key="3">
    <source>
        <dbReference type="ARBA" id="ARBA00038415"/>
    </source>
</evidence>
<feature type="repeat" description="WD" evidence="6">
    <location>
        <begin position="460"/>
        <end position="501"/>
    </location>
</feature>
<feature type="repeat" description="WD" evidence="6">
    <location>
        <begin position="219"/>
        <end position="242"/>
    </location>
</feature>
<dbReference type="Pfam" id="PF00400">
    <property type="entry name" value="WD40"/>
    <property type="match status" value="8"/>
</dbReference>
<dbReference type="GeneID" id="54462978"/>
<dbReference type="SUPFAM" id="SSF75011">
    <property type="entry name" value="3-carboxy-cis,cis-mucoante lactonizing enzyme"/>
    <property type="match status" value="1"/>
</dbReference>
<dbReference type="InterPro" id="IPR036322">
    <property type="entry name" value="WD40_repeat_dom_sf"/>
</dbReference>
<protein>
    <recommendedName>
        <fullName evidence="4">Mitochondrial division protein 1</fullName>
    </recommendedName>
</protein>
<organism evidence="8">
    <name type="scientific">Mytilinidion resinicola</name>
    <dbReference type="NCBI Taxonomy" id="574789"/>
    <lineage>
        <taxon>Eukaryota</taxon>
        <taxon>Fungi</taxon>
        <taxon>Dikarya</taxon>
        <taxon>Ascomycota</taxon>
        <taxon>Pezizomycotina</taxon>
        <taxon>Dothideomycetes</taxon>
        <taxon>Pleosporomycetidae</taxon>
        <taxon>Mytilinidiales</taxon>
        <taxon>Mytilinidiaceae</taxon>
        <taxon>Mytilinidion</taxon>
    </lineage>
</organism>
<feature type="repeat" description="WD" evidence="6">
    <location>
        <begin position="289"/>
        <end position="329"/>
    </location>
</feature>
<dbReference type="InterPro" id="IPR015943">
    <property type="entry name" value="WD40/YVTN_repeat-like_dom_sf"/>
</dbReference>
<dbReference type="EMBL" id="MU003701">
    <property type="protein sequence ID" value="KAF2809507.1"/>
    <property type="molecule type" value="Genomic_DNA"/>
</dbReference>
<dbReference type="InterPro" id="IPR020472">
    <property type="entry name" value="WD40_PAC1"/>
</dbReference>
<reference evidence="8 10" key="1">
    <citation type="journal article" date="2020" name="Stud. Mycol.">
        <title>101 Dothideomycetes genomes: a test case for predicting lifestyles and emergence of pathogens.</title>
        <authorList>
            <person name="Haridas S."/>
            <person name="Albert R."/>
            <person name="Binder M."/>
            <person name="Bloem J."/>
            <person name="Labutti K."/>
            <person name="Salamov A."/>
            <person name="Andreopoulos B."/>
            <person name="Baker S."/>
            <person name="Barry K."/>
            <person name="Bills G."/>
            <person name="Bluhm B."/>
            <person name="Cannon C."/>
            <person name="Castanera R."/>
            <person name="Culley D."/>
            <person name="Daum C."/>
            <person name="Ezra D."/>
            <person name="Gonzalez J."/>
            <person name="Henrissat B."/>
            <person name="Kuo A."/>
            <person name="Liang C."/>
            <person name="Lipzen A."/>
            <person name="Lutzoni F."/>
            <person name="Magnuson J."/>
            <person name="Mondo S."/>
            <person name="Nolan M."/>
            <person name="Ohm R."/>
            <person name="Pangilinan J."/>
            <person name="Park H.-J."/>
            <person name="Ramirez L."/>
            <person name="Alfaro M."/>
            <person name="Sun H."/>
            <person name="Tritt A."/>
            <person name="Yoshinaga Y."/>
            <person name="Zwiers L.-H."/>
            <person name="Turgeon B."/>
            <person name="Goodwin S."/>
            <person name="Spatafora J."/>
            <person name="Crous P."/>
            <person name="Grigoriev I."/>
        </authorList>
    </citation>
    <scope>NUCLEOTIDE SEQUENCE</scope>
    <source>
        <strain evidence="8 10">CBS 304.34</strain>
    </source>
</reference>
<dbReference type="RefSeq" id="XP_033576471.1">
    <property type="nucleotide sequence ID" value="XM_033722085.1"/>
</dbReference>
<dbReference type="AlphaFoldDB" id="A0A6A6YNR7"/>
<feature type="repeat" description="WD" evidence="6">
    <location>
        <begin position="418"/>
        <end position="449"/>
    </location>
</feature>
<feature type="repeat" description="WD" evidence="6">
    <location>
        <begin position="242"/>
        <end position="275"/>
    </location>
</feature>
<gene>
    <name evidence="8 10" type="ORF">BDZ99DRAFT_476920</name>
</gene>
<dbReference type="InterPro" id="IPR001680">
    <property type="entry name" value="WD40_rpt"/>
</dbReference>